<reference evidence="1 2" key="1">
    <citation type="submission" date="2022-02" db="EMBL/GenBank/DDBJ databases">
        <title>Paenibacillus sp. MBLB1776 Whole Genome Shotgun Sequencing.</title>
        <authorList>
            <person name="Hwang C.Y."/>
            <person name="Cho E.-S."/>
            <person name="Seo M.-J."/>
        </authorList>
    </citation>
    <scope>NUCLEOTIDE SEQUENCE [LARGE SCALE GENOMIC DNA]</scope>
    <source>
        <strain evidence="1 2">MBLB1776</strain>
    </source>
</reference>
<dbReference type="KEGG" id="paun:MJA45_10130"/>
<name>A0AA96LGA2_9BACL</name>
<organism evidence="1 2">
    <name type="scientific">Paenibacillus aurantius</name>
    <dbReference type="NCBI Taxonomy" id="2918900"/>
    <lineage>
        <taxon>Bacteria</taxon>
        <taxon>Bacillati</taxon>
        <taxon>Bacillota</taxon>
        <taxon>Bacilli</taxon>
        <taxon>Bacillales</taxon>
        <taxon>Paenibacillaceae</taxon>
        <taxon>Paenibacillus</taxon>
    </lineage>
</organism>
<dbReference type="EMBL" id="CP130318">
    <property type="protein sequence ID" value="WNQ13357.1"/>
    <property type="molecule type" value="Genomic_DNA"/>
</dbReference>
<dbReference type="RefSeq" id="WP_315607137.1">
    <property type="nucleotide sequence ID" value="NZ_CP130318.1"/>
</dbReference>
<keyword evidence="2" id="KW-1185">Reference proteome</keyword>
<evidence type="ECO:0000313" key="1">
    <source>
        <dbReference type="EMBL" id="WNQ13357.1"/>
    </source>
</evidence>
<gene>
    <name evidence="1" type="ORF">MJA45_10130</name>
</gene>
<evidence type="ECO:0000313" key="2">
    <source>
        <dbReference type="Proteomes" id="UP001305702"/>
    </source>
</evidence>
<accession>A0AA96LGA2</accession>
<protein>
    <submittedName>
        <fullName evidence="1">Uncharacterized protein</fullName>
    </submittedName>
</protein>
<dbReference type="AlphaFoldDB" id="A0AA96LGA2"/>
<proteinExistence type="predicted"/>
<sequence>MLDSEKEEIVWIQGKAFVVKPATADDMERIGKGFFAMMEPEPAPFQDNRALVRLGPAKLVR</sequence>
<dbReference type="Proteomes" id="UP001305702">
    <property type="component" value="Chromosome"/>
</dbReference>